<proteinExistence type="predicted"/>
<accession>A0A1I4Z047</accession>
<dbReference type="GO" id="GO:0016020">
    <property type="term" value="C:membrane"/>
    <property type="evidence" value="ECO:0007669"/>
    <property type="project" value="UniProtKB-SubCell"/>
</dbReference>
<keyword evidence="2 5" id="KW-0812">Transmembrane</keyword>
<dbReference type="Proteomes" id="UP000198575">
    <property type="component" value="Unassembled WGS sequence"/>
</dbReference>
<keyword evidence="3 5" id="KW-1133">Transmembrane helix</keyword>
<dbReference type="InterPro" id="IPR009915">
    <property type="entry name" value="NnrU_dom"/>
</dbReference>
<feature type="transmembrane region" description="Helical" evidence="5">
    <location>
        <begin position="37"/>
        <end position="56"/>
    </location>
</feature>
<dbReference type="Pfam" id="PF07298">
    <property type="entry name" value="NnrU"/>
    <property type="match status" value="1"/>
</dbReference>
<feature type="domain" description="NnrU" evidence="6">
    <location>
        <begin position="3"/>
        <end position="190"/>
    </location>
</feature>
<evidence type="ECO:0000313" key="7">
    <source>
        <dbReference type="EMBL" id="SFN43641.1"/>
    </source>
</evidence>
<evidence type="ECO:0000256" key="4">
    <source>
        <dbReference type="ARBA" id="ARBA00023136"/>
    </source>
</evidence>
<dbReference type="AlphaFoldDB" id="A0A1I4Z047"/>
<comment type="subcellular location">
    <subcellularLocation>
        <location evidence="1">Membrane</location>
        <topology evidence="1">Multi-pass membrane protein</topology>
    </subcellularLocation>
</comment>
<sequence>MTILLLGLLVFLGIHSTRVVADGLRTRMIAKHGEGGWKALYSVLSLGGFVLLVWGFSLARQQPVLLYVPPPALKHANALFTLVAFVLVAAAYVPRNHVKQKIGHPMLAGTKLWAFGHLLATGFLHDVVLFGALLAWAVVLFIVSRRRDRLHGMTYPPGTVTGDVLSVAIGIGAWATFAFWAHAHWIGVYPFG</sequence>
<feature type="transmembrane region" description="Helical" evidence="5">
    <location>
        <begin position="114"/>
        <end position="143"/>
    </location>
</feature>
<gene>
    <name evidence="7" type="ORF">SAMN05216289_12153</name>
</gene>
<feature type="transmembrane region" description="Helical" evidence="5">
    <location>
        <begin position="76"/>
        <end position="94"/>
    </location>
</feature>
<reference evidence="7 8" key="1">
    <citation type="submission" date="2016-10" db="EMBL/GenBank/DDBJ databases">
        <authorList>
            <person name="de Groot N.N."/>
        </authorList>
    </citation>
    <scope>NUCLEOTIDE SEQUENCE [LARGE SCALE GENOMIC DNA]</scope>
    <source>
        <strain evidence="7 8">CGMCC 1.7659</strain>
    </source>
</reference>
<dbReference type="RefSeq" id="WP_092408917.1">
    <property type="nucleotide sequence ID" value="NZ_FOVF01000021.1"/>
</dbReference>
<name>A0A1I4Z047_9GAMM</name>
<evidence type="ECO:0000256" key="3">
    <source>
        <dbReference type="ARBA" id="ARBA00022989"/>
    </source>
</evidence>
<feature type="transmembrane region" description="Helical" evidence="5">
    <location>
        <begin position="164"/>
        <end position="183"/>
    </location>
</feature>
<dbReference type="STRING" id="578942.SAMN05216289_12153"/>
<evidence type="ECO:0000256" key="2">
    <source>
        <dbReference type="ARBA" id="ARBA00022692"/>
    </source>
</evidence>
<evidence type="ECO:0000313" key="8">
    <source>
        <dbReference type="Proteomes" id="UP000198575"/>
    </source>
</evidence>
<protein>
    <submittedName>
        <fullName evidence="7">Uncharacterized membrane protein</fullName>
    </submittedName>
</protein>
<dbReference type="OrthoDB" id="5293641at2"/>
<dbReference type="EMBL" id="FOVF01000021">
    <property type="protein sequence ID" value="SFN43641.1"/>
    <property type="molecule type" value="Genomic_DNA"/>
</dbReference>
<keyword evidence="4 5" id="KW-0472">Membrane</keyword>
<evidence type="ECO:0000259" key="6">
    <source>
        <dbReference type="Pfam" id="PF07298"/>
    </source>
</evidence>
<evidence type="ECO:0000256" key="1">
    <source>
        <dbReference type="ARBA" id="ARBA00004141"/>
    </source>
</evidence>
<keyword evidence="8" id="KW-1185">Reference proteome</keyword>
<organism evidence="7 8">
    <name type="scientific">Dokdonella immobilis</name>
    <dbReference type="NCBI Taxonomy" id="578942"/>
    <lineage>
        <taxon>Bacteria</taxon>
        <taxon>Pseudomonadati</taxon>
        <taxon>Pseudomonadota</taxon>
        <taxon>Gammaproteobacteria</taxon>
        <taxon>Lysobacterales</taxon>
        <taxon>Rhodanobacteraceae</taxon>
        <taxon>Dokdonella</taxon>
    </lineage>
</organism>
<evidence type="ECO:0000256" key="5">
    <source>
        <dbReference type="SAM" id="Phobius"/>
    </source>
</evidence>